<dbReference type="Proteomes" id="UP000499080">
    <property type="component" value="Unassembled WGS sequence"/>
</dbReference>
<proteinExistence type="predicted"/>
<keyword evidence="4" id="KW-0282">Flagellum</keyword>
<protein>
    <submittedName>
        <fullName evidence="4">Intraflagellar transport protein 52</fullName>
    </submittedName>
</protein>
<dbReference type="GO" id="GO:0030992">
    <property type="term" value="C:intraciliary transport particle B"/>
    <property type="evidence" value="ECO:0007669"/>
    <property type="project" value="TreeGrafter"/>
</dbReference>
<feature type="domain" description="IFT52 central" evidence="2">
    <location>
        <begin position="236"/>
        <end position="316"/>
    </location>
</feature>
<dbReference type="AlphaFoldDB" id="A0A4Y2ELP1"/>
<dbReference type="InterPro" id="IPR055458">
    <property type="entry name" value="IFT52_GIFT"/>
</dbReference>
<reference evidence="4 5" key="1">
    <citation type="journal article" date="2019" name="Sci. Rep.">
        <title>Orb-weaving spider Araneus ventricosus genome elucidates the spidroin gene catalogue.</title>
        <authorList>
            <person name="Kono N."/>
            <person name="Nakamura H."/>
            <person name="Ohtoshi R."/>
            <person name="Moran D.A.P."/>
            <person name="Shinohara A."/>
            <person name="Yoshida Y."/>
            <person name="Fujiwara M."/>
            <person name="Mori M."/>
            <person name="Tomita M."/>
            <person name="Arakawa K."/>
        </authorList>
    </citation>
    <scope>NUCLEOTIDE SEQUENCE [LARGE SCALE GENOMIC DNA]</scope>
</reference>
<keyword evidence="5" id="KW-1185">Reference proteome</keyword>
<dbReference type="Pfam" id="PF21178">
    <property type="entry name" value="Itf52_C"/>
    <property type="match status" value="1"/>
</dbReference>
<dbReference type="InterPro" id="IPR055460">
    <property type="entry name" value="IFT52_central"/>
</dbReference>
<comment type="caution">
    <text evidence="4">The sequence shown here is derived from an EMBL/GenBank/DDBJ whole genome shotgun (WGS) entry which is preliminary data.</text>
</comment>
<feature type="domain" description="IFT52 GIFT" evidence="3">
    <location>
        <begin position="4"/>
        <end position="219"/>
    </location>
</feature>
<dbReference type="GO" id="GO:0005814">
    <property type="term" value="C:centriole"/>
    <property type="evidence" value="ECO:0007669"/>
    <property type="project" value="TreeGrafter"/>
</dbReference>
<feature type="domain" description="Intraflagellar transport protein 52 C-terminal" evidence="1">
    <location>
        <begin position="327"/>
        <end position="375"/>
    </location>
</feature>
<keyword evidence="4" id="KW-0966">Cell projection</keyword>
<evidence type="ECO:0000259" key="2">
    <source>
        <dbReference type="Pfam" id="PF23352"/>
    </source>
</evidence>
<dbReference type="Pfam" id="PF23355">
    <property type="entry name" value="IFT52_GIFT"/>
    <property type="match status" value="1"/>
</dbReference>
<dbReference type="GO" id="GO:0060271">
    <property type="term" value="P:cilium assembly"/>
    <property type="evidence" value="ECO:0007669"/>
    <property type="project" value="TreeGrafter"/>
</dbReference>
<organism evidence="4 5">
    <name type="scientific">Araneus ventricosus</name>
    <name type="common">Orbweaver spider</name>
    <name type="synonym">Epeira ventricosa</name>
    <dbReference type="NCBI Taxonomy" id="182803"/>
    <lineage>
        <taxon>Eukaryota</taxon>
        <taxon>Metazoa</taxon>
        <taxon>Ecdysozoa</taxon>
        <taxon>Arthropoda</taxon>
        <taxon>Chelicerata</taxon>
        <taxon>Arachnida</taxon>
        <taxon>Araneae</taxon>
        <taxon>Araneomorphae</taxon>
        <taxon>Entelegynae</taxon>
        <taxon>Araneoidea</taxon>
        <taxon>Araneidae</taxon>
        <taxon>Araneus</taxon>
    </lineage>
</organism>
<dbReference type="CDD" id="cd23683">
    <property type="entry name" value="IFT52_CTD"/>
    <property type="match status" value="1"/>
</dbReference>
<dbReference type="EMBL" id="BGPR01000626">
    <property type="protein sequence ID" value="GBM29088.1"/>
    <property type="molecule type" value="Genomic_DNA"/>
</dbReference>
<dbReference type="OrthoDB" id="10259368at2759"/>
<dbReference type="GO" id="GO:0005929">
    <property type="term" value="C:cilium"/>
    <property type="evidence" value="ECO:0007669"/>
    <property type="project" value="TreeGrafter"/>
</dbReference>
<dbReference type="PANTHER" id="PTHR12969">
    <property type="entry name" value="NGD5/OSM-6/IFT52"/>
    <property type="match status" value="1"/>
</dbReference>
<keyword evidence="4" id="KW-0969">Cilium</keyword>
<evidence type="ECO:0000313" key="5">
    <source>
        <dbReference type="Proteomes" id="UP000499080"/>
    </source>
</evidence>
<dbReference type="GO" id="GO:0042073">
    <property type="term" value="P:intraciliary transport"/>
    <property type="evidence" value="ECO:0007669"/>
    <property type="project" value="TreeGrafter"/>
</dbReference>
<dbReference type="InterPro" id="IPR039975">
    <property type="entry name" value="IFT52"/>
</dbReference>
<evidence type="ECO:0000313" key="4">
    <source>
        <dbReference type="EMBL" id="GBM29088.1"/>
    </source>
</evidence>
<dbReference type="InterPro" id="IPR048643">
    <property type="entry name" value="Itf52_C"/>
</dbReference>
<dbReference type="Gene3D" id="6.10.250.2800">
    <property type="match status" value="1"/>
</dbReference>
<evidence type="ECO:0000259" key="1">
    <source>
        <dbReference type="Pfam" id="PF21178"/>
    </source>
</evidence>
<gene>
    <name evidence="4" type="primary">Ift52</name>
    <name evidence="4" type="ORF">AVEN_233254_1</name>
</gene>
<dbReference type="Pfam" id="PF23352">
    <property type="entry name" value="IFT52_central"/>
    <property type="match status" value="1"/>
</dbReference>
<accession>A0A4Y2ELP1</accession>
<dbReference type="PANTHER" id="PTHR12969:SF7">
    <property type="entry name" value="INTRAFLAGELLAR TRANSPORT PROTEIN 52 HOMOLOG"/>
    <property type="match status" value="1"/>
</dbReference>
<name>A0A4Y2ELP1_ARAVE</name>
<sequence>MCSRKLVSMGYRVAINKGEISTQMLFQTKVFALLSPNENLKPQERKALKKYLKYGGGILVTATEGKTNLNFNSFLKEFGMEFMNDSVIRIHRLPGYHYPKEAVITDGIVNEAILSLEQHFYSGELKFHKNFRYLYPYGCTLHADKESIVLLSTGSACFPFNRPTCAFYEDAHSNGRVIALGSSMAFSDCYINKERNMNLFGILFKLLAEDGFDLNIADVQCPDVVDYVPIPDIGKLSEFPYTCLQESEDTPSSLSLVFRSKLHQFDDKHFPKVLAAFKELSMVREKLRIIKPKFEVPFPELQPALLPPRFRGLPNPNLELMDLDEFFVSPNAKLNELSSKCNDNDLEYYIKEFGKILQIPSHNNKDSAKRILEYVCFQLVPLKRNYFSFS</sequence>
<evidence type="ECO:0000259" key="3">
    <source>
        <dbReference type="Pfam" id="PF23355"/>
    </source>
</evidence>